<sequence length="197" mass="21528">MAINSVPSSSISTFSSWPKDRETALIEATIFHHPFNLKKGTVGENWQKVYDAVNEVDSNTCGKLGKTAIDSKLERMITVDRLKPINDATCGTGGNASETKLENTVFNLRMMMEQDKKAKADAVSSADTEADEALQEKRRRQSVMTRKAEKGKGKKRILGGCHQQASSLAAAANQRTKATESAKFADKCTDDSVVTRV</sequence>
<accession>A0ABP9XV10</accession>
<feature type="compositionally biased region" description="Low complexity" evidence="1">
    <location>
        <begin position="163"/>
        <end position="172"/>
    </location>
</feature>
<evidence type="ECO:0000313" key="2">
    <source>
        <dbReference type="EMBL" id="GAA5798140.1"/>
    </source>
</evidence>
<dbReference type="EMBL" id="BAABUJ010000009">
    <property type="protein sequence ID" value="GAA5798140.1"/>
    <property type="molecule type" value="Genomic_DNA"/>
</dbReference>
<dbReference type="Proteomes" id="UP001476247">
    <property type="component" value="Unassembled WGS sequence"/>
</dbReference>
<evidence type="ECO:0000313" key="3">
    <source>
        <dbReference type="Proteomes" id="UP001476247"/>
    </source>
</evidence>
<organism evidence="2 3">
    <name type="scientific">Helicostylum pulchrum</name>
    <dbReference type="NCBI Taxonomy" id="562976"/>
    <lineage>
        <taxon>Eukaryota</taxon>
        <taxon>Fungi</taxon>
        <taxon>Fungi incertae sedis</taxon>
        <taxon>Mucoromycota</taxon>
        <taxon>Mucoromycotina</taxon>
        <taxon>Mucoromycetes</taxon>
        <taxon>Mucorales</taxon>
        <taxon>Mucorineae</taxon>
        <taxon>Mucoraceae</taxon>
        <taxon>Helicostylum</taxon>
    </lineage>
</organism>
<feature type="region of interest" description="Disordered" evidence="1">
    <location>
        <begin position="119"/>
        <end position="197"/>
    </location>
</feature>
<keyword evidence="3" id="KW-1185">Reference proteome</keyword>
<gene>
    <name evidence="2" type="ORF">HPULCUR_003540</name>
</gene>
<proteinExistence type="predicted"/>
<feature type="compositionally biased region" description="Basic and acidic residues" evidence="1">
    <location>
        <begin position="177"/>
        <end position="190"/>
    </location>
</feature>
<reference evidence="2 3" key="1">
    <citation type="submission" date="2024-04" db="EMBL/GenBank/DDBJ databases">
        <title>genome sequences of Mucor flavus KT1a and Helicostylum pulchrum KT1b strains isolation_sourced from the surface of a dry-aged beef.</title>
        <authorList>
            <person name="Toyotome T."/>
            <person name="Hosono M."/>
            <person name="Torimaru M."/>
            <person name="Fukuda K."/>
            <person name="Mikami N."/>
        </authorList>
    </citation>
    <scope>NUCLEOTIDE SEQUENCE [LARGE SCALE GENOMIC DNA]</scope>
    <source>
        <strain evidence="2 3">KT1b</strain>
    </source>
</reference>
<protein>
    <submittedName>
        <fullName evidence="2">Uncharacterized protein</fullName>
    </submittedName>
</protein>
<comment type="caution">
    <text evidence="2">The sequence shown here is derived from an EMBL/GenBank/DDBJ whole genome shotgun (WGS) entry which is preliminary data.</text>
</comment>
<name>A0ABP9XV10_9FUNG</name>
<evidence type="ECO:0000256" key="1">
    <source>
        <dbReference type="SAM" id="MobiDB-lite"/>
    </source>
</evidence>